<dbReference type="Proteomes" id="UP000636264">
    <property type="component" value="Unassembled WGS sequence"/>
</dbReference>
<dbReference type="InterPro" id="IPR011701">
    <property type="entry name" value="MFS"/>
</dbReference>
<accession>A0A916RWU2</accession>
<feature type="domain" description="Major facilitator superfamily (MFS) profile" evidence="5">
    <location>
        <begin position="19"/>
        <end position="421"/>
    </location>
</feature>
<feature type="transmembrane region" description="Helical" evidence="4">
    <location>
        <begin position="57"/>
        <end position="80"/>
    </location>
</feature>
<evidence type="ECO:0000313" key="6">
    <source>
        <dbReference type="EMBL" id="GGA74595.1"/>
    </source>
</evidence>
<evidence type="ECO:0000256" key="1">
    <source>
        <dbReference type="ARBA" id="ARBA00022692"/>
    </source>
</evidence>
<dbReference type="GO" id="GO:0022857">
    <property type="term" value="F:transmembrane transporter activity"/>
    <property type="evidence" value="ECO:0007669"/>
    <property type="project" value="InterPro"/>
</dbReference>
<evidence type="ECO:0000313" key="7">
    <source>
        <dbReference type="Proteomes" id="UP000636264"/>
    </source>
</evidence>
<feature type="transmembrane region" description="Helical" evidence="4">
    <location>
        <begin position="18"/>
        <end position="37"/>
    </location>
</feature>
<name>A0A916RWU2_9HYPH</name>
<reference evidence="6" key="2">
    <citation type="submission" date="2020-09" db="EMBL/GenBank/DDBJ databases">
        <authorList>
            <person name="Sun Q."/>
            <person name="Zhou Y."/>
        </authorList>
    </citation>
    <scope>NUCLEOTIDE SEQUENCE</scope>
    <source>
        <strain evidence="6">CGMCC 1.15320</strain>
    </source>
</reference>
<evidence type="ECO:0000256" key="4">
    <source>
        <dbReference type="SAM" id="Phobius"/>
    </source>
</evidence>
<keyword evidence="2 4" id="KW-1133">Transmembrane helix</keyword>
<dbReference type="InterPro" id="IPR020846">
    <property type="entry name" value="MFS_dom"/>
</dbReference>
<feature type="transmembrane region" description="Helical" evidence="4">
    <location>
        <begin position="110"/>
        <end position="136"/>
    </location>
</feature>
<comment type="caution">
    <text evidence="6">The sequence shown here is derived from an EMBL/GenBank/DDBJ whole genome shotgun (WGS) entry which is preliminary data.</text>
</comment>
<protein>
    <submittedName>
        <fullName evidence="6">MFS transporter</fullName>
    </submittedName>
</protein>
<dbReference type="InterPro" id="IPR050327">
    <property type="entry name" value="Proton-linked_MCT"/>
</dbReference>
<dbReference type="SUPFAM" id="SSF103473">
    <property type="entry name" value="MFS general substrate transporter"/>
    <property type="match status" value="1"/>
</dbReference>
<keyword evidence="7" id="KW-1185">Reference proteome</keyword>
<proteinExistence type="predicted"/>
<evidence type="ECO:0000256" key="2">
    <source>
        <dbReference type="ARBA" id="ARBA00022989"/>
    </source>
</evidence>
<evidence type="ECO:0000256" key="3">
    <source>
        <dbReference type="ARBA" id="ARBA00023136"/>
    </source>
</evidence>
<organism evidence="6 7">
    <name type="scientific">Nitratireductor aestuarii</name>
    <dbReference type="NCBI Taxonomy" id="1735103"/>
    <lineage>
        <taxon>Bacteria</taxon>
        <taxon>Pseudomonadati</taxon>
        <taxon>Pseudomonadota</taxon>
        <taxon>Alphaproteobacteria</taxon>
        <taxon>Hyphomicrobiales</taxon>
        <taxon>Phyllobacteriaceae</taxon>
        <taxon>Nitratireductor</taxon>
    </lineage>
</organism>
<reference evidence="6" key="1">
    <citation type="journal article" date="2014" name="Int. J. Syst. Evol. Microbiol.">
        <title>Complete genome sequence of Corynebacterium casei LMG S-19264T (=DSM 44701T), isolated from a smear-ripened cheese.</title>
        <authorList>
            <consortium name="US DOE Joint Genome Institute (JGI-PGF)"/>
            <person name="Walter F."/>
            <person name="Albersmeier A."/>
            <person name="Kalinowski J."/>
            <person name="Ruckert C."/>
        </authorList>
    </citation>
    <scope>NUCLEOTIDE SEQUENCE</scope>
    <source>
        <strain evidence="6">CGMCC 1.15320</strain>
    </source>
</reference>
<dbReference type="PANTHER" id="PTHR11360">
    <property type="entry name" value="MONOCARBOXYLATE TRANSPORTER"/>
    <property type="match status" value="1"/>
</dbReference>
<keyword evidence="1 4" id="KW-0812">Transmembrane</keyword>
<feature type="transmembrane region" description="Helical" evidence="4">
    <location>
        <begin position="333"/>
        <end position="354"/>
    </location>
</feature>
<feature type="transmembrane region" description="Helical" evidence="4">
    <location>
        <begin position="273"/>
        <end position="296"/>
    </location>
</feature>
<keyword evidence="3 4" id="KW-0472">Membrane</keyword>
<dbReference type="RefSeq" id="WP_188721988.1">
    <property type="nucleotide sequence ID" value="NZ_BMIF01000010.1"/>
</dbReference>
<feature type="transmembrane region" description="Helical" evidence="4">
    <location>
        <begin position="366"/>
        <end position="384"/>
    </location>
</feature>
<feature type="transmembrane region" description="Helical" evidence="4">
    <location>
        <begin position="87"/>
        <end position="104"/>
    </location>
</feature>
<gene>
    <name evidence="6" type="ORF">GCM10011385_30790</name>
</gene>
<dbReference type="InterPro" id="IPR036259">
    <property type="entry name" value="MFS_trans_sf"/>
</dbReference>
<sequence length="431" mass="46849">MTTTEGDLSQGFWNTTRIAALVVIIGFLCNFVARGIVDTYLVFMLPLEKEFGWSHGALTQAYSIYLLTLGVFSPLTGAILDSWGPRVSYLAGATLMTAAMWIASQASEIWHFYLTVGVMCGMGSSLMGMVPAAALVGRWYDRQMSVGIALAYAGFGSGMLAIVPLAQASIDAFGWRETYRIIFLCMLVVVPLIAILPWKRIAHGAPGNPRAMAARRPKKPSAEETPARQWDVRSAIRTLEFWLLVQAFFFTAVAAYLTTIQVIAFLIDRGYPAIEAALAFGVAGMLSIGGVMVSGWANVHFGIRRATVISFFGTFLGIFGLFLFALWPHPSWVLLWVLAFGTSQGARGPVISALNARIFARGRVSSIYGLIFMLMSFGSAFGAWLSGLLHDLTGDYMVGFFVASLSVFLAVAPFTLTRRLVDARELPPPSA</sequence>
<evidence type="ECO:0000259" key="5">
    <source>
        <dbReference type="PROSITE" id="PS50850"/>
    </source>
</evidence>
<feature type="transmembrane region" description="Helical" evidence="4">
    <location>
        <begin position="148"/>
        <end position="166"/>
    </location>
</feature>
<dbReference type="EMBL" id="BMIF01000010">
    <property type="protein sequence ID" value="GGA74595.1"/>
    <property type="molecule type" value="Genomic_DNA"/>
</dbReference>
<dbReference type="PROSITE" id="PS50850">
    <property type="entry name" value="MFS"/>
    <property type="match status" value="1"/>
</dbReference>
<feature type="transmembrane region" description="Helical" evidence="4">
    <location>
        <begin position="178"/>
        <end position="198"/>
    </location>
</feature>
<dbReference type="PANTHER" id="PTHR11360:SF284">
    <property type="entry name" value="EG:103B4.3 PROTEIN-RELATED"/>
    <property type="match status" value="1"/>
</dbReference>
<dbReference type="Pfam" id="PF07690">
    <property type="entry name" value="MFS_1"/>
    <property type="match status" value="1"/>
</dbReference>
<feature type="transmembrane region" description="Helical" evidence="4">
    <location>
        <begin position="241"/>
        <end position="267"/>
    </location>
</feature>
<dbReference type="Gene3D" id="1.20.1250.20">
    <property type="entry name" value="MFS general substrate transporter like domains"/>
    <property type="match status" value="1"/>
</dbReference>
<dbReference type="AlphaFoldDB" id="A0A916RWU2"/>
<feature type="transmembrane region" description="Helical" evidence="4">
    <location>
        <begin position="396"/>
        <end position="416"/>
    </location>
</feature>
<dbReference type="CDD" id="cd17355">
    <property type="entry name" value="MFS_YcxA_like"/>
    <property type="match status" value="1"/>
</dbReference>
<feature type="transmembrane region" description="Helical" evidence="4">
    <location>
        <begin position="308"/>
        <end position="327"/>
    </location>
</feature>